<name>A0A6C0IJ26_9ZZZZ</name>
<sequence length="170" mass="19963">MDKYENNFELRLYQDGNPQIIKEYIRGLCNMLNERNLDFHLDLHLDTMFQDEVYRGGEGLRSTYPYNEFEKAFDDMNAYFSFDTKSSTRSVTVSDDTLQTVDLQTDTSLYLDESDKNTDDEEINTCENLLSKIPEDMQSELTFNLKIITDTSHIYNYGGITQLEYFLKNV</sequence>
<proteinExistence type="predicted"/>
<organism evidence="1">
    <name type="scientific">viral metagenome</name>
    <dbReference type="NCBI Taxonomy" id="1070528"/>
    <lineage>
        <taxon>unclassified sequences</taxon>
        <taxon>metagenomes</taxon>
        <taxon>organismal metagenomes</taxon>
    </lineage>
</organism>
<protein>
    <submittedName>
        <fullName evidence="1">Uncharacterized protein</fullName>
    </submittedName>
</protein>
<reference evidence="1" key="1">
    <citation type="journal article" date="2020" name="Nature">
        <title>Giant virus diversity and host interactions through global metagenomics.</title>
        <authorList>
            <person name="Schulz F."/>
            <person name="Roux S."/>
            <person name="Paez-Espino D."/>
            <person name="Jungbluth S."/>
            <person name="Walsh D.A."/>
            <person name="Denef V.J."/>
            <person name="McMahon K.D."/>
            <person name="Konstantinidis K.T."/>
            <person name="Eloe-Fadrosh E.A."/>
            <person name="Kyrpides N.C."/>
            <person name="Woyke T."/>
        </authorList>
    </citation>
    <scope>NUCLEOTIDE SEQUENCE</scope>
    <source>
        <strain evidence="1">GVMAG-M-3300023210-19</strain>
    </source>
</reference>
<accession>A0A6C0IJ26</accession>
<dbReference type="AlphaFoldDB" id="A0A6C0IJ26"/>
<dbReference type="EMBL" id="MN740203">
    <property type="protein sequence ID" value="QHT93251.1"/>
    <property type="molecule type" value="Genomic_DNA"/>
</dbReference>
<evidence type="ECO:0000313" key="1">
    <source>
        <dbReference type="EMBL" id="QHT93251.1"/>
    </source>
</evidence>